<dbReference type="Proteomes" id="UP001209878">
    <property type="component" value="Unassembled WGS sequence"/>
</dbReference>
<proteinExistence type="inferred from homology"/>
<evidence type="ECO:0000256" key="6">
    <source>
        <dbReference type="ARBA" id="ARBA00023049"/>
    </source>
</evidence>
<accession>A0AAD9NSE7</accession>
<gene>
    <name evidence="11" type="ORF">NP493_519g04015</name>
</gene>
<evidence type="ECO:0000256" key="3">
    <source>
        <dbReference type="ARBA" id="ARBA00022723"/>
    </source>
</evidence>
<dbReference type="Gene3D" id="3.90.132.10">
    <property type="entry name" value="Leishmanolysin , domain 2"/>
    <property type="match status" value="1"/>
</dbReference>
<evidence type="ECO:0000256" key="10">
    <source>
        <dbReference type="RuleBase" id="RU366077"/>
    </source>
</evidence>
<feature type="binding site" evidence="9">
    <location>
        <position position="260"/>
    </location>
    <ligand>
        <name>Zn(2+)</name>
        <dbReference type="ChEBI" id="CHEBI:29105"/>
        <note>catalytic</note>
    </ligand>
</feature>
<feature type="binding site" evidence="9">
    <location>
        <position position="367"/>
    </location>
    <ligand>
        <name>Zn(2+)</name>
        <dbReference type="ChEBI" id="CHEBI:29105"/>
        <note>catalytic</note>
    </ligand>
</feature>
<dbReference type="SUPFAM" id="SSF55486">
    <property type="entry name" value="Metalloproteases ('zincins'), catalytic domain"/>
    <property type="match status" value="1"/>
</dbReference>
<evidence type="ECO:0000256" key="4">
    <source>
        <dbReference type="ARBA" id="ARBA00022801"/>
    </source>
</evidence>
<dbReference type="Gene3D" id="2.10.55.10">
    <property type="entry name" value="Leishmanolysin domain 3"/>
    <property type="match status" value="1"/>
</dbReference>
<comment type="cofactor">
    <cofactor evidence="9 10">
        <name>Zn(2+)</name>
        <dbReference type="ChEBI" id="CHEBI:29105"/>
    </cofactor>
    <text evidence="9 10">Binds 1 zinc ion per subunit.</text>
</comment>
<dbReference type="AlphaFoldDB" id="A0AAD9NSE7"/>
<dbReference type="Pfam" id="PF01457">
    <property type="entry name" value="Peptidase_M8"/>
    <property type="match status" value="2"/>
</dbReference>
<dbReference type="GO" id="GO:0046872">
    <property type="term" value="F:metal ion binding"/>
    <property type="evidence" value="ECO:0007669"/>
    <property type="project" value="UniProtKB-KW"/>
</dbReference>
<dbReference type="InterPro" id="IPR001577">
    <property type="entry name" value="Peptidase_M8"/>
</dbReference>
<dbReference type="PANTHER" id="PTHR10942">
    <property type="entry name" value="LEISHMANOLYSIN-LIKE PEPTIDASE"/>
    <property type="match status" value="1"/>
</dbReference>
<organism evidence="11 12">
    <name type="scientific">Ridgeia piscesae</name>
    <name type="common">Tubeworm</name>
    <dbReference type="NCBI Taxonomy" id="27915"/>
    <lineage>
        <taxon>Eukaryota</taxon>
        <taxon>Metazoa</taxon>
        <taxon>Spiralia</taxon>
        <taxon>Lophotrochozoa</taxon>
        <taxon>Annelida</taxon>
        <taxon>Polychaeta</taxon>
        <taxon>Sedentaria</taxon>
        <taxon>Canalipalpata</taxon>
        <taxon>Sabellida</taxon>
        <taxon>Siboglinidae</taxon>
        <taxon>Ridgeia</taxon>
    </lineage>
</organism>
<dbReference type="FunFam" id="3.90.132.10:FF:000001">
    <property type="entry name" value="leishmanolysin-like peptidase isoform X2"/>
    <property type="match status" value="1"/>
</dbReference>
<sequence length="635" mass="71973">MAPLTTPTECRGTMHWYQGNNGHCSHKSLISDVILYFLIYTSVMLQADTHSCGHIVPKPREVVHNVHLGEPAHVVKRRSLDQQLRIHLVYDSGLSNLPQEKETLVKDVLIPTAVSYWERTLQVRRTAHPVKLLRSCQSDYIRFKDGDPYPYCVRNCSEVTKCGPVIVPERYLEACRIARIGSKYKKVGYGGPGVTNADFVLFVSATHEERCTVGSAVAYAAYCQLEGALDRPVAGYVNLCPNDISTEPHNLHQMHATLKHEILHALGFSSGLYAFFRDPHGEPYTQRSPSTGKPDFNSETELYQWSDKVVREVTRYNWRVRGANITRTFSLLVTPRVVEEVRKHFACPTLEGAELENQGTLGTALTHWEKRVFENEAMTGSFTQHPVISRITLALMEDTGWYRANYAYAEELTWGRGLGCDFVKLSCLEWMQTRAASGAPIYPFCDRVRSSPIRTECSPNLDSVAVCNLVEYHTELPSMYQNFRELPFVDPKEVSHYGGLVQLADYCPFVQAFNWQKEDSGERGTKCSVHQNNADPEINFALEHYGDNSMCFLHHTAWSLHHCDTTRDITHWGSGCYMYRCSVVDGLVVIVSGKEYYCHHRGQILEVHSIQNDWLHQGSIVCPSCHDTCEVSLPL</sequence>
<keyword evidence="6 9" id="KW-0482">Metalloprotease</keyword>
<feature type="binding site" evidence="9">
    <location>
        <position position="264"/>
    </location>
    <ligand>
        <name>Zn(2+)</name>
        <dbReference type="ChEBI" id="CHEBI:29105"/>
        <note>catalytic</note>
    </ligand>
</feature>
<keyword evidence="2 10" id="KW-0645">Protease</keyword>
<comment type="caution">
    <text evidence="11">The sequence shown here is derived from an EMBL/GenBank/DDBJ whole genome shotgun (WGS) entry which is preliminary data.</text>
</comment>
<protein>
    <recommendedName>
        <fullName evidence="7 10">Leishmanolysin-like peptidase</fullName>
        <ecNumber evidence="10">3.4.24.-</ecNumber>
    </recommendedName>
</protein>
<evidence type="ECO:0000256" key="7">
    <source>
        <dbReference type="ARBA" id="ARBA00039717"/>
    </source>
</evidence>
<dbReference type="GO" id="GO:0005737">
    <property type="term" value="C:cytoplasm"/>
    <property type="evidence" value="ECO:0007669"/>
    <property type="project" value="TreeGrafter"/>
</dbReference>
<evidence type="ECO:0000313" key="12">
    <source>
        <dbReference type="Proteomes" id="UP001209878"/>
    </source>
</evidence>
<evidence type="ECO:0000256" key="9">
    <source>
        <dbReference type="PIRSR" id="PIRSR601577-2"/>
    </source>
</evidence>
<dbReference type="GO" id="GO:0004222">
    <property type="term" value="F:metalloendopeptidase activity"/>
    <property type="evidence" value="ECO:0007669"/>
    <property type="project" value="UniProtKB-UniRule"/>
</dbReference>
<dbReference type="GO" id="GO:0006508">
    <property type="term" value="P:proteolysis"/>
    <property type="evidence" value="ECO:0007669"/>
    <property type="project" value="UniProtKB-KW"/>
</dbReference>
<dbReference type="PANTHER" id="PTHR10942:SF0">
    <property type="entry name" value="LEISHMANOLYSIN-LIKE PEPTIDASE"/>
    <property type="match status" value="1"/>
</dbReference>
<keyword evidence="4 10" id="KW-0378">Hydrolase</keyword>
<keyword evidence="5 9" id="KW-0862">Zinc</keyword>
<dbReference type="GO" id="GO:0016020">
    <property type="term" value="C:membrane"/>
    <property type="evidence" value="ECO:0007669"/>
    <property type="project" value="InterPro"/>
</dbReference>
<comment type="similarity">
    <text evidence="1 10">Belongs to the peptidase M8 family.</text>
</comment>
<dbReference type="EC" id="3.4.24.-" evidence="10"/>
<evidence type="ECO:0000256" key="1">
    <source>
        <dbReference type="ARBA" id="ARBA00005860"/>
    </source>
</evidence>
<name>A0AAD9NSE7_RIDPI</name>
<feature type="active site" evidence="8">
    <location>
        <position position="261"/>
    </location>
</feature>
<keyword evidence="3 9" id="KW-0479">Metal-binding</keyword>
<evidence type="ECO:0000313" key="11">
    <source>
        <dbReference type="EMBL" id="KAK2179003.1"/>
    </source>
</evidence>
<evidence type="ECO:0000256" key="2">
    <source>
        <dbReference type="ARBA" id="ARBA00022670"/>
    </source>
</evidence>
<dbReference type="Gene3D" id="3.10.170.20">
    <property type="match status" value="1"/>
</dbReference>
<dbReference type="EMBL" id="JAODUO010000519">
    <property type="protein sequence ID" value="KAK2179003.1"/>
    <property type="molecule type" value="Genomic_DNA"/>
</dbReference>
<reference evidence="11" key="1">
    <citation type="journal article" date="2023" name="Mol. Biol. Evol.">
        <title>Third-Generation Sequencing Reveals the Adaptive Role of the Epigenome in Three Deep-Sea Polychaetes.</title>
        <authorList>
            <person name="Perez M."/>
            <person name="Aroh O."/>
            <person name="Sun Y."/>
            <person name="Lan Y."/>
            <person name="Juniper S.K."/>
            <person name="Young C.R."/>
            <person name="Angers B."/>
            <person name="Qian P.Y."/>
        </authorList>
    </citation>
    <scope>NUCLEOTIDE SEQUENCE</scope>
    <source>
        <strain evidence="11">R07B-5</strain>
    </source>
</reference>
<dbReference type="GO" id="GO:0007155">
    <property type="term" value="P:cell adhesion"/>
    <property type="evidence" value="ECO:0007669"/>
    <property type="project" value="InterPro"/>
</dbReference>
<evidence type="ECO:0000256" key="8">
    <source>
        <dbReference type="PIRSR" id="PIRSR601577-1"/>
    </source>
</evidence>
<keyword evidence="12" id="KW-1185">Reference proteome</keyword>
<evidence type="ECO:0000256" key="5">
    <source>
        <dbReference type="ARBA" id="ARBA00022833"/>
    </source>
</evidence>